<dbReference type="PANTHER" id="PTHR37984:SF15">
    <property type="entry name" value="INTEGRASE CATALYTIC DOMAIN-CONTAINING PROTEIN"/>
    <property type="match status" value="1"/>
</dbReference>
<dbReference type="OMA" id="TIVENWI"/>
<reference evidence="2" key="3">
    <citation type="submission" date="2025-09" db="UniProtKB">
        <authorList>
            <consortium name="Ensembl"/>
        </authorList>
    </citation>
    <scope>IDENTIFICATION</scope>
</reference>
<dbReference type="PROSITE" id="PS50994">
    <property type="entry name" value="INTEGRASE"/>
    <property type="match status" value="1"/>
</dbReference>
<reference evidence="3" key="1">
    <citation type="submission" date="2011-12" db="EMBL/GenBank/DDBJ databases">
        <title>The Draft Genome of Lepisosteus oculatus.</title>
        <authorList>
            <consortium name="The Broad Institute Genome Assembly &amp; Analysis Group"/>
            <consortium name="Computational R&amp;D Group"/>
            <consortium name="and Sequencing Platform"/>
            <person name="Di Palma F."/>
            <person name="Alfoldi J."/>
            <person name="Johnson J."/>
            <person name="Berlin A."/>
            <person name="Gnerre S."/>
            <person name="Jaffe D."/>
            <person name="MacCallum I."/>
            <person name="Young S."/>
            <person name="Walker B.J."/>
            <person name="Lander E.S."/>
            <person name="Lindblad-Toh K."/>
        </authorList>
    </citation>
    <scope>NUCLEOTIDE SEQUENCE [LARGE SCALE GENOMIC DNA]</scope>
</reference>
<dbReference type="eggNOG" id="KOG0017">
    <property type="taxonomic scope" value="Eukaryota"/>
</dbReference>
<dbReference type="InterPro" id="IPR001584">
    <property type="entry name" value="Integrase_cat-core"/>
</dbReference>
<proteinExistence type="predicted"/>
<reference evidence="2" key="2">
    <citation type="submission" date="2025-08" db="UniProtKB">
        <authorList>
            <consortium name="Ensembl"/>
        </authorList>
    </citation>
    <scope>IDENTIFICATION</scope>
</reference>
<dbReference type="FunFam" id="3.30.420.10:FF:000032">
    <property type="entry name" value="Retrovirus-related Pol polyprotein from transposon 297-like Protein"/>
    <property type="match status" value="1"/>
</dbReference>
<dbReference type="SUPFAM" id="SSF53098">
    <property type="entry name" value="Ribonuclease H-like"/>
    <property type="match status" value="1"/>
</dbReference>
<dbReference type="Bgee" id="ENSLOCG00000004771">
    <property type="expression patterns" value="Expressed in testis and 1 other cell type or tissue"/>
</dbReference>
<dbReference type="GO" id="GO:0003676">
    <property type="term" value="F:nucleic acid binding"/>
    <property type="evidence" value="ECO:0007669"/>
    <property type="project" value="InterPro"/>
</dbReference>
<dbReference type="InterPro" id="IPR050951">
    <property type="entry name" value="Retrovirus_Pol_polyprotein"/>
</dbReference>
<keyword evidence="3" id="KW-1185">Reference proteome</keyword>
<name>W5MBG4_LEPOC</name>
<dbReference type="InterPro" id="IPR036397">
    <property type="entry name" value="RNaseH_sf"/>
</dbReference>
<feature type="domain" description="Integrase catalytic" evidence="1">
    <location>
        <begin position="33"/>
        <end position="150"/>
    </location>
</feature>
<dbReference type="Proteomes" id="UP000018468">
    <property type="component" value="Linkage group LG17"/>
</dbReference>
<evidence type="ECO:0000313" key="3">
    <source>
        <dbReference type="Proteomes" id="UP000018468"/>
    </source>
</evidence>
<dbReference type="GO" id="GO:0015074">
    <property type="term" value="P:DNA integration"/>
    <property type="evidence" value="ECO:0007669"/>
    <property type="project" value="InterPro"/>
</dbReference>
<dbReference type="Ensembl" id="ENSLOCT00000005731.1">
    <property type="protein sequence ID" value="ENSLOCP00000005723.1"/>
    <property type="gene ID" value="ENSLOCG00000004771.1"/>
</dbReference>
<evidence type="ECO:0000313" key="2">
    <source>
        <dbReference type="Ensembl" id="ENSLOCP00000005723.1"/>
    </source>
</evidence>
<dbReference type="PANTHER" id="PTHR37984">
    <property type="entry name" value="PROTEIN CBG26694"/>
    <property type="match status" value="1"/>
</dbReference>
<dbReference type="GeneTree" id="ENSGT01000000214408"/>
<sequence length="257" mass="29185">APLQQHQVTAPMERVGVDVLGPFPRTEDRNRYVLEAMDYFTKWPEAYAFPDQSAPMVADALLDGMFARLKVFARVCQRLGITKTRTTPLHPQSDGLVERFNRTLSTQLATLVSRHQRDWDRHLPLALWPNRTAVQESTGCIPASLMLGREMRTPVDLVFAPLPVDGSAPPAGPDYEWDLRQRMRQVHSFARTNLTQTGVRQKRYYDLRCRGPAFQPGDLVWVYSPRRRKGLSPKLAPSWEGPAEVLGALGEICYCVR</sequence>
<evidence type="ECO:0000259" key="1">
    <source>
        <dbReference type="PROSITE" id="PS50994"/>
    </source>
</evidence>
<dbReference type="Gene3D" id="3.30.420.10">
    <property type="entry name" value="Ribonuclease H-like superfamily/Ribonuclease H"/>
    <property type="match status" value="1"/>
</dbReference>
<dbReference type="HOGENOM" id="CLU_000384_6_0_1"/>
<dbReference type="InterPro" id="IPR012337">
    <property type="entry name" value="RNaseH-like_sf"/>
</dbReference>
<dbReference type="EMBL" id="AHAT01029766">
    <property type="status" value="NOT_ANNOTATED_CDS"/>
    <property type="molecule type" value="Genomic_DNA"/>
</dbReference>
<dbReference type="InParanoid" id="W5MBG4"/>
<organism evidence="2 3">
    <name type="scientific">Lepisosteus oculatus</name>
    <name type="common">Spotted gar</name>
    <dbReference type="NCBI Taxonomy" id="7918"/>
    <lineage>
        <taxon>Eukaryota</taxon>
        <taxon>Metazoa</taxon>
        <taxon>Chordata</taxon>
        <taxon>Craniata</taxon>
        <taxon>Vertebrata</taxon>
        <taxon>Euteleostomi</taxon>
        <taxon>Actinopterygii</taxon>
        <taxon>Neopterygii</taxon>
        <taxon>Holostei</taxon>
        <taxon>Semionotiformes</taxon>
        <taxon>Lepisosteidae</taxon>
        <taxon>Lepisosteus</taxon>
    </lineage>
</organism>
<dbReference type="STRING" id="7918.ENSLOCP00000005723"/>
<protein>
    <recommendedName>
        <fullName evidence="1">Integrase catalytic domain-containing protein</fullName>
    </recommendedName>
</protein>
<dbReference type="AlphaFoldDB" id="W5MBG4"/>
<accession>W5MBG4</accession>